<keyword evidence="2" id="KW-0472">Membrane</keyword>
<dbReference type="GeneID" id="16068761"/>
<keyword evidence="4" id="KW-1185">Reference proteome</keyword>
<reference evidence="3" key="1">
    <citation type="submission" date="2009-08" db="EMBL/GenBank/DDBJ databases">
        <title>Annotation of Salpingoeca rosetta.</title>
        <authorList>
            <consortium name="The Broad Institute Genome Sequencing Platform"/>
            <person name="Russ C."/>
            <person name="Cuomo C."/>
            <person name="Burger G."/>
            <person name="Gray M.W."/>
            <person name="Holland P.W.H."/>
            <person name="King N."/>
            <person name="Lang F.B.F."/>
            <person name="Roger A.J."/>
            <person name="Ruiz-Trillo I."/>
            <person name="Young S.K."/>
            <person name="Zeng Q."/>
            <person name="Gargeya S."/>
            <person name="Alvarado L."/>
            <person name="Berlin A."/>
            <person name="Chapman S.B."/>
            <person name="Chen Z."/>
            <person name="Freedman E."/>
            <person name="Gellesch M."/>
            <person name="Goldberg J."/>
            <person name="Griggs A."/>
            <person name="Gujja S."/>
            <person name="Heilman E."/>
            <person name="Heiman D."/>
            <person name="Howarth C."/>
            <person name="Mehta T."/>
            <person name="Neiman D."/>
            <person name="Pearson M."/>
            <person name="Roberts A."/>
            <person name="Saif S."/>
            <person name="Shea T."/>
            <person name="Shenoy N."/>
            <person name="Sisk P."/>
            <person name="Stolte C."/>
            <person name="Sykes S."/>
            <person name="White J."/>
            <person name="Yandava C."/>
            <person name="Haas B."/>
            <person name="Nusbaum C."/>
            <person name="Birren B."/>
        </authorList>
    </citation>
    <scope>NUCLEOTIDE SEQUENCE [LARGE SCALE GENOMIC DNA]</scope>
    <source>
        <strain evidence="3">ATCC 50818</strain>
    </source>
</reference>
<evidence type="ECO:0000313" key="3">
    <source>
        <dbReference type="EMBL" id="EGD80172.1"/>
    </source>
</evidence>
<dbReference type="RefSeq" id="XP_004988234.1">
    <property type="nucleotide sequence ID" value="XM_004988177.1"/>
</dbReference>
<evidence type="ECO:0008006" key="5">
    <source>
        <dbReference type="Google" id="ProtNLM"/>
    </source>
</evidence>
<evidence type="ECO:0000256" key="1">
    <source>
        <dbReference type="SAM" id="MobiDB-lite"/>
    </source>
</evidence>
<keyword evidence="2" id="KW-0812">Transmembrane</keyword>
<dbReference type="EMBL" id="GL832991">
    <property type="protein sequence ID" value="EGD80172.1"/>
    <property type="molecule type" value="Genomic_DNA"/>
</dbReference>
<feature type="region of interest" description="Disordered" evidence="1">
    <location>
        <begin position="478"/>
        <end position="508"/>
    </location>
</feature>
<accession>F2URK3</accession>
<evidence type="ECO:0000313" key="4">
    <source>
        <dbReference type="Proteomes" id="UP000007799"/>
    </source>
</evidence>
<feature type="compositionally biased region" description="Gly residues" evidence="1">
    <location>
        <begin position="495"/>
        <end position="505"/>
    </location>
</feature>
<sequence>MARSVSTHTHAHMRGASLVLVGLFPLLLSFILVPGGTMMMETAKADALADFNRVYEALNVTYFGGVTKPMADRIFSRADIPHMITILNMGAAFERQDNTVVFLGYLSNDSDPTVGALRQYWDNFATVTTPAARRSALLVPHALGLMAQLTESQEALSFMQDMLADLNNPITNLLHAILPKLSPDMGEQEELLTGLVKQLLRGLSFYNGTILATAVQLLDDTLDLVVGDDGVLDGLTDVVDDIVGGLLGGSGSTDSSRPLDGEEGDDGFFTFLFGSRRRRGVAPADDSPQTESIVLDYCQHTGVSDAFTNSDVDRVAAVMTSVASSSQASFDVACCLEFTNGGEGARFGLQGDGLSVVDNKREAAVVFNQGCGRIKIVNVINYCGQPASNVIGCAPVGGDTEMLVRLSSHQSDARLWLHETGHNVGLGHNRDSADYIMYPTLTGNLNDNFALTLEECGAFHSPPPTARVQISATNATCASVQQPPGSGDGDDDDGNGGGGGGGGSSDGSSGLLTGATSWAVFGVGIALAAVAVVVVSVFARARAGR</sequence>
<dbReference type="Proteomes" id="UP000007799">
    <property type="component" value="Unassembled WGS sequence"/>
</dbReference>
<dbReference type="AlphaFoldDB" id="F2URK3"/>
<feature type="transmembrane region" description="Helical" evidence="2">
    <location>
        <begin position="518"/>
        <end position="539"/>
    </location>
</feature>
<dbReference type="Gene3D" id="3.40.390.10">
    <property type="entry name" value="Collagenase (Catalytic Domain)"/>
    <property type="match status" value="1"/>
</dbReference>
<dbReference type="InterPro" id="IPR024079">
    <property type="entry name" value="MetalloPept_cat_dom_sf"/>
</dbReference>
<dbReference type="InParanoid" id="F2URK3"/>
<keyword evidence="2" id="KW-1133">Transmembrane helix</keyword>
<gene>
    <name evidence="3" type="ORF">PTSG_10854</name>
</gene>
<name>F2URK3_SALR5</name>
<dbReference type="SUPFAM" id="SSF55486">
    <property type="entry name" value="Metalloproteases ('zincins'), catalytic domain"/>
    <property type="match status" value="1"/>
</dbReference>
<protein>
    <recommendedName>
        <fullName evidence="5">Peptidase M10 metallopeptidase domain-containing protein</fullName>
    </recommendedName>
</protein>
<dbReference type="KEGG" id="sre:PTSG_10854"/>
<proteinExistence type="predicted"/>
<organism evidence="4">
    <name type="scientific">Salpingoeca rosetta (strain ATCC 50818 / BSB-021)</name>
    <dbReference type="NCBI Taxonomy" id="946362"/>
    <lineage>
        <taxon>Eukaryota</taxon>
        <taxon>Choanoflagellata</taxon>
        <taxon>Craspedida</taxon>
        <taxon>Salpingoecidae</taxon>
        <taxon>Salpingoeca</taxon>
    </lineage>
</organism>
<dbReference type="GO" id="GO:0008237">
    <property type="term" value="F:metallopeptidase activity"/>
    <property type="evidence" value="ECO:0007669"/>
    <property type="project" value="InterPro"/>
</dbReference>
<evidence type="ECO:0000256" key="2">
    <source>
        <dbReference type="SAM" id="Phobius"/>
    </source>
</evidence>